<dbReference type="InterPro" id="IPR027417">
    <property type="entry name" value="P-loop_NTPase"/>
</dbReference>
<evidence type="ECO:0000256" key="3">
    <source>
        <dbReference type="SAM" id="MobiDB-lite"/>
    </source>
</evidence>
<dbReference type="PROSITE" id="PS51419">
    <property type="entry name" value="RAB"/>
    <property type="match status" value="1"/>
</dbReference>
<dbReference type="Pfam" id="PF00071">
    <property type="entry name" value="Ras"/>
    <property type="match status" value="1"/>
</dbReference>
<dbReference type="SMART" id="SM00176">
    <property type="entry name" value="RAN"/>
    <property type="match status" value="1"/>
</dbReference>
<dbReference type="InterPro" id="IPR050227">
    <property type="entry name" value="Rab"/>
</dbReference>
<dbReference type="FunFam" id="3.40.50.300:FF:001447">
    <property type="entry name" value="Ras-related protein Rab-1B"/>
    <property type="match status" value="1"/>
</dbReference>
<feature type="region of interest" description="Disordered" evidence="3">
    <location>
        <begin position="184"/>
        <end position="205"/>
    </location>
</feature>
<dbReference type="AlphaFoldDB" id="A0A7S1U0B1"/>
<keyword evidence="1" id="KW-0547">Nucleotide-binding</keyword>
<protein>
    <submittedName>
        <fullName evidence="4">Uncharacterized protein</fullName>
    </submittedName>
</protein>
<dbReference type="Gene3D" id="3.40.50.300">
    <property type="entry name" value="P-loop containing nucleotide triphosphate hydrolases"/>
    <property type="match status" value="1"/>
</dbReference>
<dbReference type="EMBL" id="HBGJ01014614">
    <property type="protein sequence ID" value="CAD9250995.1"/>
    <property type="molecule type" value="Transcribed_RNA"/>
</dbReference>
<dbReference type="SUPFAM" id="SSF52540">
    <property type="entry name" value="P-loop containing nucleoside triphosphate hydrolases"/>
    <property type="match status" value="1"/>
</dbReference>
<reference evidence="4" key="1">
    <citation type="submission" date="2021-01" db="EMBL/GenBank/DDBJ databases">
        <authorList>
            <person name="Corre E."/>
            <person name="Pelletier E."/>
            <person name="Niang G."/>
            <person name="Scheremetjew M."/>
            <person name="Finn R."/>
            <person name="Kale V."/>
            <person name="Holt S."/>
            <person name="Cochrane G."/>
            <person name="Meng A."/>
            <person name="Brown T."/>
            <person name="Cohen L."/>
        </authorList>
    </citation>
    <scope>NUCLEOTIDE SEQUENCE</scope>
    <source>
        <strain evidence="4">CCMP2877</strain>
    </source>
</reference>
<evidence type="ECO:0000256" key="1">
    <source>
        <dbReference type="ARBA" id="ARBA00022741"/>
    </source>
</evidence>
<dbReference type="NCBIfam" id="TIGR00231">
    <property type="entry name" value="small_GTP"/>
    <property type="match status" value="1"/>
</dbReference>
<proteinExistence type="predicted"/>
<dbReference type="InterPro" id="IPR005225">
    <property type="entry name" value="Small_GTP-bd"/>
</dbReference>
<gene>
    <name evidence="4" type="ORF">PPAR1163_LOCUS9356</name>
</gene>
<dbReference type="PROSITE" id="PS51417">
    <property type="entry name" value="ARF"/>
    <property type="match status" value="1"/>
</dbReference>
<organism evidence="4">
    <name type="scientific">Phaeomonas parva</name>
    <dbReference type="NCBI Taxonomy" id="124430"/>
    <lineage>
        <taxon>Eukaryota</taxon>
        <taxon>Sar</taxon>
        <taxon>Stramenopiles</taxon>
        <taxon>Ochrophyta</taxon>
        <taxon>Pinguiophyceae</taxon>
        <taxon>Pinguiochrysidales</taxon>
        <taxon>Pinguiochrysidaceae</taxon>
        <taxon>Phaeomonas</taxon>
    </lineage>
</organism>
<sequence>MDSLDSIEYDYLFKILLIGDMNVGKSSLMLRYTEDTYSDEYIGTIGVDFKIRTLNLDGKRVKLQIWDTAGQERFRTITSQYYRGAHGIVVVYDVTDPESFKNVKNWLSDIERYAAPSVETLLVGNKIDMINPRAVSSQMGKEFAESLGIEFVETSAKDSTHVDAAFWAMARRIRESYQAQVNAMKEESATGRRLGTGRAGDSACC</sequence>
<dbReference type="GO" id="GO:0005525">
    <property type="term" value="F:GTP binding"/>
    <property type="evidence" value="ECO:0007669"/>
    <property type="project" value="UniProtKB-KW"/>
</dbReference>
<dbReference type="InterPro" id="IPR001806">
    <property type="entry name" value="Small_GTPase"/>
</dbReference>
<dbReference type="SMART" id="SM00173">
    <property type="entry name" value="RAS"/>
    <property type="match status" value="1"/>
</dbReference>
<dbReference type="SMART" id="SM00174">
    <property type="entry name" value="RHO"/>
    <property type="match status" value="1"/>
</dbReference>
<dbReference type="PANTHER" id="PTHR47977">
    <property type="entry name" value="RAS-RELATED PROTEIN RAB"/>
    <property type="match status" value="1"/>
</dbReference>
<dbReference type="PROSITE" id="PS51420">
    <property type="entry name" value="RHO"/>
    <property type="match status" value="1"/>
</dbReference>
<evidence type="ECO:0000256" key="2">
    <source>
        <dbReference type="ARBA" id="ARBA00023134"/>
    </source>
</evidence>
<dbReference type="PROSITE" id="PS51421">
    <property type="entry name" value="RAS"/>
    <property type="match status" value="1"/>
</dbReference>
<dbReference type="PRINTS" id="PR00449">
    <property type="entry name" value="RASTRNSFRMNG"/>
</dbReference>
<dbReference type="GO" id="GO:0003924">
    <property type="term" value="F:GTPase activity"/>
    <property type="evidence" value="ECO:0007669"/>
    <property type="project" value="InterPro"/>
</dbReference>
<accession>A0A7S1U0B1</accession>
<dbReference type="SMART" id="SM00175">
    <property type="entry name" value="RAB"/>
    <property type="match status" value="1"/>
</dbReference>
<name>A0A7S1U0B1_9STRA</name>
<evidence type="ECO:0000313" key="4">
    <source>
        <dbReference type="EMBL" id="CAD9250995.1"/>
    </source>
</evidence>
<keyword evidence="2" id="KW-0342">GTP-binding</keyword>